<dbReference type="GO" id="GO:0016020">
    <property type="term" value="C:membrane"/>
    <property type="evidence" value="ECO:0007669"/>
    <property type="project" value="TreeGrafter"/>
</dbReference>
<dbReference type="AlphaFoldDB" id="F2IWJ2"/>
<feature type="repeat" description="TPR" evidence="3">
    <location>
        <begin position="163"/>
        <end position="196"/>
    </location>
</feature>
<feature type="chain" id="PRO_5003283647" evidence="5">
    <location>
        <begin position="20"/>
        <end position="215"/>
    </location>
</feature>
<dbReference type="InterPro" id="IPR011990">
    <property type="entry name" value="TPR-like_helical_dom_sf"/>
</dbReference>
<dbReference type="KEGG" id="pgv:SL003B_0861"/>
<protein>
    <submittedName>
        <fullName evidence="6">Tetratricopeptide repeat domain protein</fullName>
    </submittedName>
</protein>
<dbReference type="InterPro" id="IPR019734">
    <property type="entry name" value="TPR_rpt"/>
</dbReference>
<dbReference type="eggNOG" id="COG4105">
    <property type="taxonomic scope" value="Bacteria"/>
</dbReference>
<feature type="compositionally biased region" description="Acidic residues" evidence="4">
    <location>
        <begin position="46"/>
        <end position="55"/>
    </location>
</feature>
<evidence type="ECO:0000256" key="3">
    <source>
        <dbReference type="PROSITE-ProRule" id="PRU00339"/>
    </source>
</evidence>
<accession>F2IWJ2</accession>
<proteinExistence type="predicted"/>
<keyword evidence="7" id="KW-1185">Reference proteome</keyword>
<dbReference type="GO" id="GO:0006620">
    <property type="term" value="P:post-translational protein targeting to endoplasmic reticulum membrane"/>
    <property type="evidence" value="ECO:0007669"/>
    <property type="project" value="TreeGrafter"/>
</dbReference>
<gene>
    <name evidence="6" type="ordered locus">SL003B_0861</name>
</gene>
<reference evidence="6 7" key="1">
    <citation type="journal article" date="2011" name="J. Bacteriol.">
        <title>Complete genome sequence of Polymorphum gilvum SL003B-26A1T, a crude oil-degrading bacterium from oil-polluted saline soil.</title>
        <authorList>
            <person name="Li S.G."/>
            <person name="Tang Y.Q."/>
            <person name="Nie Y."/>
            <person name="Cai M."/>
            <person name="Wu X.L."/>
        </authorList>
    </citation>
    <scope>NUCLEOTIDE SEQUENCE [LARGE SCALE GENOMIC DNA]</scope>
    <source>
        <strain evidence="7">LMG 25793 / CGMCC 1.9160 / SL003B-26A1</strain>
    </source>
</reference>
<feature type="region of interest" description="Disordered" evidence="4">
    <location>
        <begin position="25"/>
        <end position="55"/>
    </location>
</feature>
<evidence type="ECO:0000256" key="4">
    <source>
        <dbReference type="SAM" id="MobiDB-lite"/>
    </source>
</evidence>
<dbReference type="PROSITE" id="PS50005">
    <property type="entry name" value="TPR"/>
    <property type="match status" value="1"/>
</dbReference>
<name>F2IWJ2_POLGS</name>
<dbReference type="RefSeq" id="WP_013651608.1">
    <property type="nucleotide sequence ID" value="NC_015259.1"/>
</dbReference>
<dbReference type="PANTHER" id="PTHR45831:SF2">
    <property type="entry name" value="LD24721P"/>
    <property type="match status" value="1"/>
</dbReference>
<organism evidence="6 7">
    <name type="scientific">Polymorphum gilvum (strain LMG 25793 / CGMCC 1.9160 / SL003B-26A1)</name>
    <dbReference type="NCBI Taxonomy" id="991905"/>
    <lineage>
        <taxon>Bacteria</taxon>
        <taxon>Pseudomonadati</taxon>
        <taxon>Pseudomonadota</taxon>
        <taxon>Alphaproteobacteria</taxon>
        <taxon>Rhodobacterales</taxon>
        <taxon>Paracoccaceae</taxon>
        <taxon>Polymorphum</taxon>
    </lineage>
</organism>
<dbReference type="Pfam" id="PF13432">
    <property type="entry name" value="TPR_16"/>
    <property type="match status" value="1"/>
</dbReference>
<dbReference type="SUPFAM" id="SSF48452">
    <property type="entry name" value="TPR-like"/>
    <property type="match status" value="1"/>
</dbReference>
<evidence type="ECO:0000256" key="2">
    <source>
        <dbReference type="ARBA" id="ARBA00022803"/>
    </source>
</evidence>
<keyword evidence="5" id="KW-0732">Signal</keyword>
<feature type="signal peptide" evidence="5">
    <location>
        <begin position="1"/>
        <end position="19"/>
    </location>
</feature>
<dbReference type="HOGENOM" id="CLU_079829_0_0_5"/>
<evidence type="ECO:0000313" key="7">
    <source>
        <dbReference type="Proteomes" id="UP000008130"/>
    </source>
</evidence>
<dbReference type="Gene3D" id="1.25.40.10">
    <property type="entry name" value="Tetratricopeptide repeat domain"/>
    <property type="match status" value="1"/>
</dbReference>
<dbReference type="Proteomes" id="UP000008130">
    <property type="component" value="Chromosome"/>
</dbReference>
<evidence type="ECO:0000256" key="1">
    <source>
        <dbReference type="ARBA" id="ARBA00022737"/>
    </source>
</evidence>
<dbReference type="SMART" id="SM00028">
    <property type="entry name" value="TPR"/>
    <property type="match status" value="3"/>
</dbReference>
<evidence type="ECO:0000256" key="5">
    <source>
        <dbReference type="SAM" id="SignalP"/>
    </source>
</evidence>
<dbReference type="EMBL" id="CP002568">
    <property type="protein sequence ID" value="ADZ69291.1"/>
    <property type="molecule type" value="Genomic_DNA"/>
</dbReference>
<evidence type="ECO:0000313" key="6">
    <source>
        <dbReference type="EMBL" id="ADZ69291.1"/>
    </source>
</evidence>
<dbReference type="OrthoDB" id="6193797at2"/>
<keyword evidence="2 3" id="KW-0802">TPR repeat</keyword>
<keyword evidence="1" id="KW-0677">Repeat</keyword>
<dbReference type="InterPro" id="IPR047150">
    <property type="entry name" value="SGT"/>
</dbReference>
<dbReference type="PANTHER" id="PTHR45831">
    <property type="entry name" value="LD24721P"/>
    <property type="match status" value="1"/>
</dbReference>
<dbReference type="GO" id="GO:0060090">
    <property type="term" value="F:molecular adaptor activity"/>
    <property type="evidence" value="ECO:0007669"/>
    <property type="project" value="TreeGrafter"/>
</dbReference>
<dbReference type="STRING" id="991905.SL003B_0861"/>
<dbReference type="PATRIC" id="fig|991905.3.peg.875"/>
<dbReference type="GO" id="GO:0072380">
    <property type="term" value="C:TRC complex"/>
    <property type="evidence" value="ECO:0007669"/>
    <property type="project" value="TreeGrafter"/>
</dbReference>
<sequence length="215" mass="23527">MRIFVLLGFLFVWLPALEAAPPALPSQLGPGEEEASPDDLGTLPDESVEGVEAPPEDTPLDVLFRNLAAAPDDETARRIARKIQILWLQSGSDTVDLLMERAASALKAGNHPLALDLLDTVVSLRPDYTEGWNRRATAHYLLQDYGRSLVDIERVLALEPRHWGALSGLGIIQRQLDERAAALQSFRRALEINPGLDTARKAVEALEKAEQGAPI</sequence>